<evidence type="ECO:0000313" key="9">
    <source>
        <dbReference type="EMBL" id="CZT22227.1"/>
    </source>
</evidence>
<dbReference type="GO" id="GO:0005634">
    <property type="term" value="C:nucleus"/>
    <property type="evidence" value="ECO:0007669"/>
    <property type="project" value="UniProtKB-SubCell"/>
</dbReference>
<evidence type="ECO:0000259" key="8">
    <source>
        <dbReference type="PROSITE" id="PS50039"/>
    </source>
</evidence>
<dbReference type="SMART" id="SM00339">
    <property type="entry name" value="FH"/>
    <property type="match status" value="1"/>
</dbReference>
<dbReference type="InterPro" id="IPR036388">
    <property type="entry name" value="WH-like_DNA-bd_sf"/>
</dbReference>
<evidence type="ECO:0000256" key="1">
    <source>
        <dbReference type="ARBA" id="ARBA00004123"/>
    </source>
</evidence>
<keyword evidence="5 6" id="KW-0539">Nucleus</keyword>
<evidence type="ECO:0000256" key="7">
    <source>
        <dbReference type="SAM" id="MobiDB-lite"/>
    </source>
</evidence>
<dbReference type="PANTHER" id="PTHR45881">
    <property type="entry name" value="CHECKPOINT SUPPRESSOR 1-LIKE, ISOFORM A-RELATED"/>
    <property type="match status" value="1"/>
</dbReference>
<evidence type="ECO:0000256" key="6">
    <source>
        <dbReference type="PROSITE-ProRule" id="PRU00089"/>
    </source>
</evidence>
<gene>
    <name evidence="9" type="ORF">RCC_08096</name>
</gene>
<feature type="domain" description="Fork-head" evidence="8">
    <location>
        <begin position="252"/>
        <end position="344"/>
    </location>
</feature>
<feature type="compositionally biased region" description="Low complexity" evidence="7">
    <location>
        <begin position="399"/>
        <end position="409"/>
    </location>
</feature>
<organism evidence="9 10">
    <name type="scientific">Ramularia collo-cygni</name>
    <dbReference type="NCBI Taxonomy" id="112498"/>
    <lineage>
        <taxon>Eukaryota</taxon>
        <taxon>Fungi</taxon>
        <taxon>Dikarya</taxon>
        <taxon>Ascomycota</taxon>
        <taxon>Pezizomycotina</taxon>
        <taxon>Dothideomycetes</taxon>
        <taxon>Dothideomycetidae</taxon>
        <taxon>Mycosphaerellales</taxon>
        <taxon>Mycosphaerellaceae</taxon>
        <taxon>Ramularia</taxon>
    </lineage>
</organism>
<dbReference type="Proteomes" id="UP000225277">
    <property type="component" value="Unassembled WGS sequence"/>
</dbReference>
<feature type="DNA-binding region" description="Fork-head" evidence="6">
    <location>
        <begin position="252"/>
        <end position="344"/>
    </location>
</feature>
<comment type="subcellular location">
    <subcellularLocation>
        <location evidence="1 6">Nucleus</location>
    </subcellularLocation>
</comment>
<evidence type="ECO:0000313" key="10">
    <source>
        <dbReference type="Proteomes" id="UP000225277"/>
    </source>
</evidence>
<proteinExistence type="predicted"/>
<keyword evidence="10" id="KW-1185">Reference proteome</keyword>
<feature type="region of interest" description="Disordered" evidence="7">
    <location>
        <begin position="333"/>
        <end position="422"/>
    </location>
</feature>
<name>A0A2D3VBN7_9PEZI</name>
<evidence type="ECO:0000256" key="5">
    <source>
        <dbReference type="ARBA" id="ARBA00023242"/>
    </source>
</evidence>
<dbReference type="PROSITE" id="PS50039">
    <property type="entry name" value="FORK_HEAD_3"/>
    <property type="match status" value="1"/>
</dbReference>
<dbReference type="InterPro" id="IPR036390">
    <property type="entry name" value="WH_DNA-bd_sf"/>
</dbReference>
<keyword evidence="4" id="KW-0804">Transcription</keyword>
<keyword evidence="3 6" id="KW-0238">DNA-binding</keyword>
<feature type="region of interest" description="Disordered" evidence="7">
    <location>
        <begin position="133"/>
        <end position="167"/>
    </location>
</feature>
<evidence type="ECO:0000256" key="2">
    <source>
        <dbReference type="ARBA" id="ARBA00023015"/>
    </source>
</evidence>
<dbReference type="PANTHER" id="PTHR45881:SF5">
    <property type="entry name" value="FORK-HEAD DOMAIN-CONTAINING PROTEIN"/>
    <property type="match status" value="1"/>
</dbReference>
<dbReference type="Gene3D" id="1.10.10.10">
    <property type="entry name" value="Winged helix-like DNA-binding domain superfamily/Winged helix DNA-binding domain"/>
    <property type="match status" value="1"/>
</dbReference>
<evidence type="ECO:0000256" key="4">
    <source>
        <dbReference type="ARBA" id="ARBA00023163"/>
    </source>
</evidence>
<dbReference type="SUPFAM" id="SSF46785">
    <property type="entry name" value="Winged helix' DNA-binding domain"/>
    <property type="match status" value="1"/>
</dbReference>
<dbReference type="InterPro" id="IPR001766">
    <property type="entry name" value="Fork_head_dom"/>
</dbReference>
<dbReference type="GeneID" id="35603197"/>
<protein>
    <recommendedName>
        <fullName evidence="8">Fork-head domain-containing protein</fullName>
    </recommendedName>
</protein>
<feature type="compositionally biased region" description="Low complexity" evidence="7">
    <location>
        <begin position="152"/>
        <end position="164"/>
    </location>
</feature>
<dbReference type="Pfam" id="PF00250">
    <property type="entry name" value="Forkhead"/>
    <property type="match status" value="1"/>
</dbReference>
<dbReference type="GO" id="GO:0000978">
    <property type="term" value="F:RNA polymerase II cis-regulatory region sequence-specific DNA binding"/>
    <property type="evidence" value="ECO:0007669"/>
    <property type="project" value="TreeGrafter"/>
</dbReference>
<dbReference type="InterPro" id="IPR030456">
    <property type="entry name" value="TF_fork_head_CS_2"/>
</dbReference>
<evidence type="ECO:0000256" key="3">
    <source>
        <dbReference type="ARBA" id="ARBA00023125"/>
    </source>
</evidence>
<accession>A0A2D3VBN7</accession>
<sequence length="539" mass="61047">MAVYAPSWPLVCQDSMTSSSNDLSNIECANEQRQHSNSNDHEWAKFLAELNNHDQDASSSTGIDLGNLDLNDSPPTHFGGMENMQNMMHTDPLVSTATSSAASVLDSTSNTATHQYMNWPSMEYAGFDTASTSWMPAQQQQQQQHHHHQPQQHHQQQQSQPQQQFDQNSHLMQGRDGLGIQLQMAPTSHPNYHPEPLIYDQPFLSQESSLDYDEDYRQDLIWDRQEQSLPPQDDIFADEDEAEPEDSADPCYAQLLHRCLKEAPGHTMSLRDLYEWVRQHSQKAKDHQNRGWQNSVRHNLSMNAAFQRVPPSPTSPKKGSLWRLTDEALRMGVISTTRYRKDPKRKSDRRSTTPALNRQASGARGGRATRDATRLRQQHRNGGSTALNRFRRSERSHISRFSPYSSSPSPGMPPSSPLASSPYFLELDGDDPSAYSLPLSNCQTPAPQVPMPMYSEQKPTLQNLDYLPVEPMDYAQGGIHNGLEFEMMQQQYNHHFPCTPTPSQASYMTESSYMTDDAVPPLMMSANSHNNSRENTTFQ</sequence>
<dbReference type="EMBL" id="FJUY01000013">
    <property type="protein sequence ID" value="CZT22227.1"/>
    <property type="molecule type" value="Genomic_DNA"/>
</dbReference>
<dbReference type="RefSeq" id="XP_023629116.1">
    <property type="nucleotide sequence ID" value="XM_023773348.1"/>
</dbReference>
<keyword evidence="2" id="KW-0805">Transcription regulation</keyword>
<dbReference type="AlphaFoldDB" id="A0A2D3VBN7"/>
<dbReference type="GO" id="GO:0000981">
    <property type="term" value="F:DNA-binding transcription factor activity, RNA polymerase II-specific"/>
    <property type="evidence" value="ECO:0007669"/>
    <property type="project" value="TreeGrafter"/>
</dbReference>
<reference evidence="9 10" key="1">
    <citation type="submission" date="2016-03" db="EMBL/GenBank/DDBJ databases">
        <authorList>
            <person name="Ploux O."/>
        </authorList>
    </citation>
    <scope>NUCLEOTIDE SEQUENCE [LARGE SCALE GENOMIC DNA]</scope>
    <source>
        <strain evidence="9 10">URUG2</strain>
    </source>
</reference>
<dbReference type="PROSITE" id="PS00658">
    <property type="entry name" value="FORK_HEAD_2"/>
    <property type="match status" value="1"/>
</dbReference>
<dbReference type="OrthoDB" id="5954824at2759"/>
<dbReference type="STRING" id="112498.A0A2D3VBN7"/>